<gene>
    <name evidence="3" type="ORF">HINF_LOCUS32685</name>
    <name evidence="4" type="ORF">HINF_LOCUS60860</name>
</gene>
<reference evidence="4 5" key="2">
    <citation type="submission" date="2024-07" db="EMBL/GenBank/DDBJ databases">
        <authorList>
            <person name="Akdeniz Z."/>
        </authorList>
    </citation>
    <scope>NUCLEOTIDE SEQUENCE [LARGE SCALE GENOMIC DNA]</scope>
</reference>
<keyword evidence="1" id="KW-0433">Leucine-rich repeat</keyword>
<name>A0AA86U6S5_9EUKA</name>
<protein>
    <submittedName>
        <fullName evidence="3">Uncharacterized protein</fullName>
    </submittedName>
</protein>
<dbReference type="PANTHER" id="PTHR18849">
    <property type="entry name" value="LEUCINE RICH REPEAT PROTEIN"/>
    <property type="match status" value="1"/>
</dbReference>
<dbReference type="Proteomes" id="UP001642409">
    <property type="component" value="Unassembled WGS sequence"/>
</dbReference>
<evidence type="ECO:0000313" key="3">
    <source>
        <dbReference type="EMBL" id="CAI9945040.1"/>
    </source>
</evidence>
<dbReference type="InterPro" id="IPR032675">
    <property type="entry name" value="LRR_dom_sf"/>
</dbReference>
<dbReference type="AlphaFoldDB" id="A0AA86U6S5"/>
<comment type="caution">
    <text evidence="3">The sequence shown here is derived from an EMBL/GenBank/DDBJ whole genome shotgun (WGS) entry which is preliminary data.</text>
</comment>
<dbReference type="EMBL" id="CAXDID020000360">
    <property type="protein sequence ID" value="CAL6082068.1"/>
    <property type="molecule type" value="Genomic_DNA"/>
</dbReference>
<sequence>MMKTSKRADEGTELDLSGRNLVNLQQQFGKLVFTFRLSISDNPLFSLEGIQVLTNLTHLNVSRTLISDFAPIQLLFQMKSITAQNCQISDLQHLQNLSNLTHLYLDNKRIADSQQLLFLKNLKRLELFWIMNNLICCETNFEAVLKENCSQVKNLNKKVVKVAKLFFPIYDRYSDNLLYPQREI</sequence>
<dbReference type="EMBL" id="CATOUU010000737">
    <property type="protein sequence ID" value="CAI9945040.1"/>
    <property type="molecule type" value="Genomic_DNA"/>
</dbReference>
<proteinExistence type="predicted"/>
<evidence type="ECO:0000256" key="2">
    <source>
        <dbReference type="ARBA" id="ARBA00022737"/>
    </source>
</evidence>
<evidence type="ECO:0000313" key="4">
    <source>
        <dbReference type="EMBL" id="CAL6082068.1"/>
    </source>
</evidence>
<keyword evidence="5" id="KW-1185">Reference proteome</keyword>
<dbReference type="PANTHER" id="PTHR18849:SF0">
    <property type="entry name" value="CILIA- AND FLAGELLA-ASSOCIATED PROTEIN 410-RELATED"/>
    <property type="match status" value="1"/>
</dbReference>
<keyword evidence="2" id="KW-0677">Repeat</keyword>
<dbReference type="SUPFAM" id="SSF52075">
    <property type="entry name" value="Outer arm dynein light chain 1"/>
    <property type="match status" value="1"/>
</dbReference>
<organism evidence="3">
    <name type="scientific">Hexamita inflata</name>
    <dbReference type="NCBI Taxonomy" id="28002"/>
    <lineage>
        <taxon>Eukaryota</taxon>
        <taxon>Metamonada</taxon>
        <taxon>Diplomonadida</taxon>
        <taxon>Hexamitidae</taxon>
        <taxon>Hexamitinae</taxon>
        <taxon>Hexamita</taxon>
    </lineage>
</organism>
<accession>A0AA86U6S5</accession>
<evidence type="ECO:0000256" key="1">
    <source>
        <dbReference type="ARBA" id="ARBA00022614"/>
    </source>
</evidence>
<evidence type="ECO:0000313" key="5">
    <source>
        <dbReference type="Proteomes" id="UP001642409"/>
    </source>
</evidence>
<reference evidence="3" key="1">
    <citation type="submission" date="2023-06" db="EMBL/GenBank/DDBJ databases">
        <authorList>
            <person name="Kurt Z."/>
        </authorList>
    </citation>
    <scope>NUCLEOTIDE SEQUENCE</scope>
</reference>
<dbReference type="Gene3D" id="3.80.10.10">
    <property type="entry name" value="Ribonuclease Inhibitor"/>
    <property type="match status" value="1"/>
</dbReference>